<evidence type="ECO:0000256" key="4">
    <source>
        <dbReference type="RuleBase" id="RU362110"/>
    </source>
</evidence>
<dbReference type="SUPFAM" id="SSF49899">
    <property type="entry name" value="Concanavalin A-like lectins/glucanases"/>
    <property type="match status" value="1"/>
</dbReference>
<evidence type="ECO:0000256" key="1">
    <source>
        <dbReference type="ARBA" id="ARBA00009902"/>
    </source>
</evidence>
<dbReference type="InterPro" id="IPR023296">
    <property type="entry name" value="Glyco_hydro_beta-prop_sf"/>
</dbReference>
<keyword evidence="2 4" id="KW-0378">Hydrolase</keyword>
<feature type="domain" description="Glycosyl hydrolase family 32 C-terminal" evidence="6">
    <location>
        <begin position="437"/>
        <end position="508"/>
    </location>
</feature>
<dbReference type="Gene3D" id="2.60.120.560">
    <property type="entry name" value="Exo-inulinase, domain 1"/>
    <property type="match status" value="1"/>
</dbReference>
<accession>A0A8H4J560</accession>
<dbReference type="InterPro" id="IPR013189">
    <property type="entry name" value="Glyco_hydro_32_C"/>
</dbReference>
<gene>
    <name evidence="7" type="ORF">GTA08_BOTSDO01356</name>
</gene>
<dbReference type="InterPro" id="IPR001362">
    <property type="entry name" value="Glyco_hydro_32"/>
</dbReference>
<keyword evidence="8" id="KW-1185">Reference proteome</keyword>
<evidence type="ECO:0000259" key="6">
    <source>
        <dbReference type="Pfam" id="PF08244"/>
    </source>
</evidence>
<dbReference type="EMBL" id="WWBZ02000001">
    <property type="protein sequence ID" value="KAF4312946.1"/>
    <property type="molecule type" value="Genomic_DNA"/>
</dbReference>
<dbReference type="Gene3D" id="2.115.10.20">
    <property type="entry name" value="Glycosyl hydrolase domain, family 43"/>
    <property type="match status" value="1"/>
</dbReference>
<dbReference type="Pfam" id="PF08244">
    <property type="entry name" value="Glyco_hydro_32C"/>
    <property type="match status" value="1"/>
</dbReference>
<evidence type="ECO:0000259" key="5">
    <source>
        <dbReference type="Pfam" id="PF00251"/>
    </source>
</evidence>
<dbReference type="Proteomes" id="UP000572817">
    <property type="component" value="Unassembled WGS sequence"/>
</dbReference>
<feature type="domain" description="Glycosyl hydrolase family 32 N-terminal" evidence="5">
    <location>
        <begin position="50"/>
        <end position="345"/>
    </location>
</feature>
<dbReference type="Pfam" id="PF00251">
    <property type="entry name" value="Glyco_hydro_32N"/>
    <property type="match status" value="1"/>
</dbReference>
<dbReference type="GO" id="GO:0000324">
    <property type="term" value="C:fungal-type vacuole"/>
    <property type="evidence" value="ECO:0007669"/>
    <property type="project" value="TreeGrafter"/>
</dbReference>
<dbReference type="InterPro" id="IPR018053">
    <property type="entry name" value="Glyco_hydro_32_AS"/>
</dbReference>
<sequence length="562" mass="61042">MKVSQLAAAGAYLLASANAQSSTSVYVQPTVPTGTPVPGNYTGGLRPQVHFSPPQHFMNDPNGCFLDANGTWHLYYQYNPTGIVAGNQHWGHATSRDLYHWENQQIAIFPPNNVSNIFSGSAVVDVNNTSGFFPDQDNGVVAIYTLNTPTKQIQEIAYSYDGGYTFTPYESNPVIDSTSTQFRDPKVIWFEDHWVMVIAYSQDFVIGIFTSPDLKVWTHASNFSHHGLLGLQYECPNMVEIPVNGTDETMYVLTISINPGAPLGGSITEYFPGYFNGTHFTAVDAAARIADFSKDNYAGQFFYGTPSGSDAISIAWASNWQYTQVAPTGSEGWRSAMSLPRRNYLTNITRLGWTLVSEPYDLTPVVGKELGSNDSLVNASLVIDYSEVASNAIYFEANVTGLPAVANISSTASLNFSALSPVSGESVSGGYFFGGDNPFWLDRGKTRGFDNPYFSDKFSISQLLDPSGAWNIKGVIDRSIIEVFLDRATYSATATFFPVQPLTLFSVRTTGLPAGAQVSVAVWGLDSVWSVQENESGTVVGNVTTSAGAEKRMLYEGSFLGA</sequence>
<proteinExistence type="inferred from homology"/>
<dbReference type="InterPro" id="IPR013320">
    <property type="entry name" value="ConA-like_dom_sf"/>
</dbReference>
<dbReference type="OrthoDB" id="202537at2759"/>
<protein>
    <submittedName>
        <fullName evidence="7">Glycoside hydrolase family 32 protein</fullName>
    </submittedName>
</protein>
<dbReference type="PANTHER" id="PTHR42800">
    <property type="entry name" value="EXOINULINASE INUD (AFU_ORTHOLOGUE AFUA_5G00480)"/>
    <property type="match status" value="1"/>
</dbReference>
<comment type="similarity">
    <text evidence="1 4">Belongs to the glycosyl hydrolase 32 family.</text>
</comment>
<dbReference type="PANTHER" id="PTHR42800:SF2">
    <property type="entry name" value="INVERTASE-RELATED"/>
    <property type="match status" value="1"/>
</dbReference>
<evidence type="ECO:0000256" key="2">
    <source>
        <dbReference type="ARBA" id="ARBA00022801"/>
    </source>
</evidence>
<dbReference type="FunFam" id="2.115.10.20:FF:000002">
    <property type="entry name" value="Invertase 2"/>
    <property type="match status" value="1"/>
</dbReference>
<name>A0A8H4J560_9PEZI</name>
<dbReference type="PROSITE" id="PS00609">
    <property type="entry name" value="GLYCOSYL_HYDROL_F32"/>
    <property type="match status" value="1"/>
</dbReference>
<evidence type="ECO:0000256" key="3">
    <source>
        <dbReference type="ARBA" id="ARBA00023295"/>
    </source>
</evidence>
<comment type="caution">
    <text evidence="7">The sequence shown here is derived from an EMBL/GenBank/DDBJ whole genome shotgun (WGS) entry which is preliminary data.</text>
</comment>
<organism evidence="7 8">
    <name type="scientific">Botryosphaeria dothidea</name>
    <dbReference type="NCBI Taxonomy" id="55169"/>
    <lineage>
        <taxon>Eukaryota</taxon>
        <taxon>Fungi</taxon>
        <taxon>Dikarya</taxon>
        <taxon>Ascomycota</taxon>
        <taxon>Pezizomycotina</taxon>
        <taxon>Dothideomycetes</taxon>
        <taxon>Dothideomycetes incertae sedis</taxon>
        <taxon>Botryosphaeriales</taxon>
        <taxon>Botryosphaeriaceae</taxon>
        <taxon>Botryosphaeria</taxon>
    </lineage>
</organism>
<reference evidence="7" key="1">
    <citation type="submission" date="2020-04" db="EMBL/GenBank/DDBJ databases">
        <title>Genome Assembly and Annotation of Botryosphaeria dothidea sdau 11-99, a Latent Pathogen of Apple Fruit Ring Rot in China.</title>
        <authorList>
            <person name="Yu C."/>
            <person name="Diao Y."/>
            <person name="Lu Q."/>
            <person name="Zhao J."/>
            <person name="Cui S."/>
            <person name="Peng C."/>
            <person name="He B."/>
            <person name="Liu H."/>
        </authorList>
    </citation>
    <scope>NUCLEOTIDE SEQUENCE [LARGE SCALE GENOMIC DNA]</scope>
    <source>
        <strain evidence="7">Sdau11-99</strain>
    </source>
</reference>
<evidence type="ECO:0000313" key="8">
    <source>
        <dbReference type="Proteomes" id="UP000572817"/>
    </source>
</evidence>
<dbReference type="SMART" id="SM00640">
    <property type="entry name" value="Glyco_32"/>
    <property type="match status" value="1"/>
</dbReference>
<dbReference type="CDD" id="cd18622">
    <property type="entry name" value="GH32_Inu-like"/>
    <property type="match status" value="1"/>
</dbReference>
<dbReference type="InterPro" id="IPR013148">
    <property type="entry name" value="Glyco_hydro_32_N"/>
</dbReference>
<evidence type="ECO:0000313" key="7">
    <source>
        <dbReference type="EMBL" id="KAF4312946.1"/>
    </source>
</evidence>
<dbReference type="GO" id="GO:0005987">
    <property type="term" value="P:sucrose catabolic process"/>
    <property type="evidence" value="ECO:0007669"/>
    <property type="project" value="TreeGrafter"/>
</dbReference>
<dbReference type="GO" id="GO:0004575">
    <property type="term" value="F:sucrose alpha-glucosidase activity"/>
    <property type="evidence" value="ECO:0007669"/>
    <property type="project" value="TreeGrafter"/>
</dbReference>
<dbReference type="AlphaFoldDB" id="A0A8H4J560"/>
<dbReference type="SUPFAM" id="SSF75005">
    <property type="entry name" value="Arabinanase/levansucrase/invertase"/>
    <property type="match status" value="1"/>
</dbReference>
<keyword evidence="3 4" id="KW-0326">Glycosidase</keyword>